<name>A0A9P5ASK8_9HYPO</name>
<dbReference type="Proteomes" id="UP000730481">
    <property type="component" value="Unassembled WGS sequence"/>
</dbReference>
<evidence type="ECO:0000313" key="3">
    <source>
        <dbReference type="Proteomes" id="UP000730481"/>
    </source>
</evidence>
<reference evidence="2" key="1">
    <citation type="journal article" date="2017" name="Mycologia">
        <title>Fusarium algeriense, sp. nov., a novel toxigenic crown rot pathogen of durum wheat from Algeria is nested in the Fusarium burgessii species complex.</title>
        <authorList>
            <person name="Laraba I."/>
            <person name="Keddad A."/>
            <person name="Boureghda H."/>
            <person name="Abdallah N."/>
            <person name="Vaughan M.M."/>
            <person name="Proctor R.H."/>
            <person name="Busman M."/>
            <person name="O'Donnell K."/>
        </authorList>
    </citation>
    <scope>NUCLEOTIDE SEQUENCE</scope>
    <source>
        <strain evidence="2">NRRL 25174</strain>
    </source>
</reference>
<evidence type="ECO:0000313" key="2">
    <source>
        <dbReference type="EMBL" id="KAF4344211.1"/>
    </source>
</evidence>
<dbReference type="AlphaFoldDB" id="A0A9P5ASK8"/>
<feature type="compositionally biased region" description="Basic and acidic residues" evidence="1">
    <location>
        <begin position="1"/>
        <end position="14"/>
    </location>
</feature>
<sequence>MSEKTKSAFFDHSEFSSTAPPPFSQAVAAGQPSTLRYRFASITRHGTDRIRLINFSDVEMGAVHEIVRTTWDRGIDKVYSQETSREFKLKGFPWGYDPDGNEQAMLLTIRILEVNHTPPPCEWLNASFHGHGGDKLKILNHPPADLVKEIVSTFSTDIQRHEVTKERIKIKFKEYPWRSLDSDGAETQLKVLALFEVLERNGFTLYARPGAKFNFENDPFEPNVFVFQRRKESAPEAPVYHKS</sequence>
<dbReference type="PANTHER" id="PTHR38696">
    <property type="entry name" value="MEDIATOR OF RNA POLYMERASE II TRANSCRIPTION SUBUNIT 13"/>
    <property type="match status" value="1"/>
</dbReference>
<comment type="caution">
    <text evidence="2">The sequence shown here is derived from an EMBL/GenBank/DDBJ whole genome shotgun (WGS) entry which is preliminary data.</text>
</comment>
<proteinExistence type="predicted"/>
<accession>A0A9P5ASK8</accession>
<dbReference type="EMBL" id="PVQB02000060">
    <property type="protein sequence ID" value="KAF4344211.1"/>
    <property type="molecule type" value="Genomic_DNA"/>
</dbReference>
<dbReference type="PANTHER" id="PTHR38696:SF1">
    <property type="entry name" value="MEDIATOR OF RNA POLYMERASE II TRANSCRIPTION SUBUNIT 13"/>
    <property type="match status" value="1"/>
</dbReference>
<feature type="region of interest" description="Disordered" evidence="1">
    <location>
        <begin position="1"/>
        <end position="23"/>
    </location>
</feature>
<evidence type="ECO:0000256" key="1">
    <source>
        <dbReference type="SAM" id="MobiDB-lite"/>
    </source>
</evidence>
<organism evidence="2 3">
    <name type="scientific">Fusarium beomiforme</name>
    <dbReference type="NCBI Taxonomy" id="44412"/>
    <lineage>
        <taxon>Eukaryota</taxon>
        <taxon>Fungi</taxon>
        <taxon>Dikarya</taxon>
        <taxon>Ascomycota</taxon>
        <taxon>Pezizomycotina</taxon>
        <taxon>Sordariomycetes</taxon>
        <taxon>Hypocreomycetidae</taxon>
        <taxon>Hypocreales</taxon>
        <taxon>Nectriaceae</taxon>
        <taxon>Fusarium</taxon>
        <taxon>Fusarium burgessii species complex</taxon>
    </lineage>
</organism>
<keyword evidence="3" id="KW-1185">Reference proteome</keyword>
<dbReference type="OrthoDB" id="58379at2759"/>
<gene>
    <name evidence="2" type="ORF">FBEOM_1805</name>
</gene>
<reference evidence="2" key="2">
    <citation type="submission" date="2020-02" db="EMBL/GenBank/DDBJ databases">
        <title>Identification and distribution of gene clusters putatively required for synthesis of sphingolipid metabolism inhibitors in phylogenetically diverse species of the filamentous fungus Fusarium.</title>
        <authorList>
            <person name="Kim H.-S."/>
            <person name="Busman M."/>
            <person name="Brown D.W."/>
            <person name="Divon H."/>
            <person name="Uhlig S."/>
            <person name="Proctor R.H."/>
        </authorList>
    </citation>
    <scope>NUCLEOTIDE SEQUENCE</scope>
    <source>
        <strain evidence="2">NRRL 25174</strain>
    </source>
</reference>
<protein>
    <submittedName>
        <fullName evidence="2">Uncharacterized protein</fullName>
    </submittedName>
</protein>